<keyword evidence="2" id="KW-1185">Reference proteome</keyword>
<dbReference type="Proteomes" id="UP000037939">
    <property type="component" value="Unassembled WGS sequence"/>
</dbReference>
<proteinExistence type="predicted"/>
<evidence type="ECO:0008006" key="3">
    <source>
        <dbReference type="Google" id="ProtNLM"/>
    </source>
</evidence>
<organism evidence="1 2">
    <name type="scientific">Amantichitinum ursilacus</name>
    <dbReference type="NCBI Taxonomy" id="857265"/>
    <lineage>
        <taxon>Bacteria</taxon>
        <taxon>Pseudomonadati</taxon>
        <taxon>Pseudomonadota</taxon>
        <taxon>Betaproteobacteria</taxon>
        <taxon>Neisseriales</taxon>
        <taxon>Chitinibacteraceae</taxon>
        <taxon>Amantichitinum</taxon>
    </lineage>
</organism>
<evidence type="ECO:0000313" key="1">
    <source>
        <dbReference type="EMBL" id="KPC49937.1"/>
    </source>
</evidence>
<name>A0A0N0GLF3_9NEIS</name>
<accession>A0A0N0GLF3</accession>
<comment type="caution">
    <text evidence="1">The sequence shown here is derived from an EMBL/GenBank/DDBJ whole genome shotgun (WGS) entry which is preliminary data.</text>
</comment>
<evidence type="ECO:0000313" key="2">
    <source>
        <dbReference type="Proteomes" id="UP000037939"/>
    </source>
</evidence>
<dbReference type="AlphaFoldDB" id="A0A0N0GLF3"/>
<sequence length="214" mass="23512">MANRVHCIGGRNGIQRPNGDRFMSLERSEKLIGMIRQLALPDAAAISASCSSRLMPALLRYLEGERDIARQALFTRAQEAIWLFAGGNPISQSDLAHLAEATFAAIPTDEESVHAAEPYAEDAAAAICYGLRLCASGDITNAIWASQRIFDALDHYYICGEYPDPEYAVQKAWDIEADGQVGDISDLNKLVGTLGREDAIQIFRLKSRPLPFVR</sequence>
<dbReference type="Gene3D" id="1.20.1590.10">
    <property type="entry name" value="YP_001051499.1 domain like"/>
    <property type="match status" value="1"/>
</dbReference>
<dbReference type="InterPro" id="IPR023381">
    <property type="entry name" value="YP001051499.1-like_dom_sf"/>
</dbReference>
<dbReference type="EMBL" id="LAQT01000033">
    <property type="protein sequence ID" value="KPC49937.1"/>
    <property type="molecule type" value="Genomic_DNA"/>
</dbReference>
<protein>
    <recommendedName>
        <fullName evidence="3">DUF416 domain-containing protein</fullName>
    </recommendedName>
</protein>
<gene>
    <name evidence="1" type="ORF">WG78_18815</name>
</gene>
<reference evidence="1 2" key="1">
    <citation type="submission" date="2015-07" db="EMBL/GenBank/DDBJ databases">
        <title>Draft genome sequence of the Amantichitinum ursilacus IGB-41, a new chitin-degrading bacterium.</title>
        <authorList>
            <person name="Kirstahler P."/>
            <person name="Guenther M."/>
            <person name="Grumaz C."/>
            <person name="Rupp S."/>
            <person name="Zibek S."/>
            <person name="Sohn K."/>
        </authorList>
    </citation>
    <scope>NUCLEOTIDE SEQUENCE [LARGE SCALE GENOMIC DNA]</scope>
    <source>
        <strain evidence="1 2">IGB-41</strain>
    </source>
</reference>